<dbReference type="InterPro" id="IPR022472">
    <property type="entry name" value="VPLPA-CTERM"/>
</dbReference>
<accession>A0A238KXD8</accession>
<protein>
    <recommendedName>
        <fullName evidence="5">VPLPA-CTERM protein sorting domain protein</fullName>
    </recommendedName>
</protein>
<feature type="signal peptide" evidence="2">
    <location>
        <begin position="1"/>
        <end position="23"/>
    </location>
</feature>
<evidence type="ECO:0000256" key="1">
    <source>
        <dbReference type="SAM" id="Phobius"/>
    </source>
</evidence>
<evidence type="ECO:0000313" key="4">
    <source>
        <dbReference type="Proteomes" id="UP000207598"/>
    </source>
</evidence>
<feature type="transmembrane region" description="Helical" evidence="1">
    <location>
        <begin position="203"/>
        <end position="223"/>
    </location>
</feature>
<evidence type="ECO:0008006" key="5">
    <source>
        <dbReference type="Google" id="ProtNLM"/>
    </source>
</evidence>
<dbReference type="Proteomes" id="UP000207598">
    <property type="component" value="Unassembled WGS sequence"/>
</dbReference>
<evidence type="ECO:0000313" key="3">
    <source>
        <dbReference type="EMBL" id="SMX47241.1"/>
    </source>
</evidence>
<dbReference type="EMBL" id="FXYF01000011">
    <property type="protein sequence ID" value="SMX47241.1"/>
    <property type="molecule type" value="Genomic_DNA"/>
</dbReference>
<keyword evidence="1" id="KW-1133">Transmembrane helix</keyword>
<keyword evidence="2" id="KW-0732">Signal</keyword>
<evidence type="ECO:0000256" key="2">
    <source>
        <dbReference type="SAM" id="SignalP"/>
    </source>
</evidence>
<feature type="chain" id="PRO_5012714809" description="VPLPA-CTERM protein sorting domain protein" evidence="2">
    <location>
        <begin position="24"/>
        <end position="229"/>
    </location>
</feature>
<dbReference type="AlphaFoldDB" id="A0A238KXD8"/>
<reference evidence="3 4" key="1">
    <citation type="submission" date="2017-05" db="EMBL/GenBank/DDBJ databases">
        <authorList>
            <person name="Song R."/>
            <person name="Chenine A.L."/>
            <person name="Ruprecht R.M."/>
        </authorList>
    </citation>
    <scope>NUCLEOTIDE SEQUENCE [LARGE SCALE GENOMIC DNA]</scope>
    <source>
        <strain evidence="3 4">CECT 8898</strain>
    </source>
</reference>
<dbReference type="OrthoDB" id="7870719at2"/>
<proteinExistence type="predicted"/>
<dbReference type="NCBIfam" id="TIGR03370">
    <property type="entry name" value="VPLPA-CTERM"/>
    <property type="match status" value="1"/>
</dbReference>
<name>A0A238KXD8_9RHOB</name>
<keyword evidence="4" id="KW-1185">Reference proteome</keyword>
<keyword evidence="1" id="KW-0812">Transmembrane</keyword>
<organism evidence="3 4">
    <name type="scientific">Maliponia aquimaris</name>
    <dbReference type="NCBI Taxonomy" id="1673631"/>
    <lineage>
        <taxon>Bacteria</taxon>
        <taxon>Pseudomonadati</taxon>
        <taxon>Pseudomonadota</taxon>
        <taxon>Alphaproteobacteria</taxon>
        <taxon>Rhodobacterales</taxon>
        <taxon>Paracoccaceae</taxon>
        <taxon>Maliponia</taxon>
    </lineage>
</organism>
<keyword evidence="1" id="KW-0472">Membrane</keyword>
<gene>
    <name evidence="3" type="ORF">MAA8898_03610</name>
</gene>
<sequence>MKLLSLALIASGALAFGASDTRAATLDFIAFSNNNEHGVVSGTTITDAAFDGEAVTFFANSTFYPYFDHGNAGLGVCQNVANPGATASGGTGNMCTSGSADDNVTVTEAVTIAWQGARTLSNLLFSKEGHTLFASTNTQTLLFGINGGSLARYTFGELMGLTFNGVTSATFGFDDASFDPVIGRGLARNNEQFYLAAATISPVPLPASLPLMLAGMVGLGWFGRRRKSS</sequence>